<dbReference type="Proteomes" id="UP000308528">
    <property type="component" value="Unassembled WGS sequence"/>
</dbReference>
<feature type="compositionally biased region" description="Polar residues" evidence="1">
    <location>
        <begin position="177"/>
        <end position="188"/>
    </location>
</feature>
<gene>
    <name evidence="2" type="ORF">E4021_05055</name>
</gene>
<dbReference type="EMBL" id="SRSF01000001">
    <property type="protein sequence ID" value="THH41956.1"/>
    <property type="molecule type" value="Genomic_DNA"/>
</dbReference>
<feature type="region of interest" description="Disordered" evidence="1">
    <location>
        <begin position="177"/>
        <end position="200"/>
    </location>
</feature>
<accession>A0A4S4NPI5</accession>
<protein>
    <submittedName>
        <fullName evidence="2">Uncharacterized protein</fullName>
    </submittedName>
</protein>
<dbReference type="RefSeq" id="WP_136456953.1">
    <property type="nucleotide sequence ID" value="NZ_SRSF01000001.1"/>
</dbReference>
<sequence length="498" mass="54356">MKQEKHPLDELIRQRITNLPPGPARGWEGLERRLDALETSDQAIVEKLGSLAPAAPPGSWSAFEQKLTAAEAATAAAVDEAVATVLKQAGPPPVSGWAQLAARLELIGQRREMVVCLKISEAALLLSMLLLALRFGDTTAPSPPIAASNTAGGFPIAQDAVPPTATDDATVTSNKQAAALPNNTQSLRARTGRPASSLPTAVHIPRSDRELALPSPRLLTRAVNTVPTNSYGVKRKQPRIYAPLHYDGLFTGEPVQYFLNAFVSPLDLNQVITQSNPQLGIEGQSKLSTGYSIGTLIDVAQAKNAIQVGFIYGYRSYVPAEILNIEQDSLLTPQDENIRYGRLTYRTLSLPLNYERELAANDKWRLSGGIGMAMNVILSSEFQLADNYTKDDLERVIDHFVANHQSSTDGRASSGRRNILYPEVGYLQGGSIFDNSSLYVSGNLRIERLLNDRWSLYFSPTVTRLFTVSDTDGGKGPLEDRIHNTMLRLGTRIRLTDK</sequence>
<proteinExistence type="predicted"/>
<comment type="caution">
    <text evidence="2">The sequence shown here is derived from an EMBL/GenBank/DDBJ whole genome shotgun (WGS) entry which is preliminary data.</text>
</comment>
<reference evidence="2 3" key="1">
    <citation type="submission" date="2019-04" db="EMBL/GenBank/DDBJ databases">
        <title>Lewinella litorea sp. nov., isolated from a marine sand.</title>
        <authorList>
            <person name="Yoon J.-H."/>
        </authorList>
    </citation>
    <scope>NUCLEOTIDE SEQUENCE [LARGE SCALE GENOMIC DNA]</scope>
    <source>
        <strain evidence="2 3">HSMS-39</strain>
    </source>
</reference>
<evidence type="ECO:0000256" key="1">
    <source>
        <dbReference type="SAM" id="MobiDB-lite"/>
    </source>
</evidence>
<dbReference type="AlphaFoldDB" id="A0A4S4NPI5"/>
<dbReference type="OrthoDB" id="1494931at2"/>
<keyword evidence="3" id="KW-1185">Reference proteome</keyword>
<name>A0A4S4NPI5_9BACT</name>
<evidence type="ECO:0000313" key="2">
    <source>
        <dbReference type="EMBL" id="THH41956.1"/>
    </source>
</evidence>
<evidence type="ECO:0000313" key="3">
    <source>
        <dbReference type="Proteomes" id="UP000308528"/>
    </source>
</evidence>
<organism evidence="2 3">
    <name type="scientific">Neolewinella litorea</name>
    <dbReference type="NCBI Taxonomy" id="2562452"/>
    <lineage>
        <taxon>Bacteria</taxon>
        <taxon>Pseudomonadati</taxon>
        <taxon>Bacteroidota</taxon>
        <taxon>Saprospiria</taxon>
        <taxon>Saprospirales</taxon>
        <taxon>Lewinellaceae</taxon>
        <taxon>Neolewinella</taxon>
    </lineage>
</organism>